<dbReference type="Pfam" id="PF13460">
    <property type="entry name" value="NAD_binding_10"/>
    <property type="match status" value="1"/>
</dbReference>
<dbReference type="InterPro" id="IPR016040">
    <property type="entry name" value="NAD(P)-bd_dom"/>
</dbReference>
<keyword evidence="7" id="KW-1185">Reference proteome</keyword>
<dbReference type="InterPro" id="IPR036291">
    <property type="entry name" value="NAD(P)-bd_dom_sf"/>
</dbReference>
<name>A0A8H5L9Z7_9HYPO</name>
<dbReference type="Proteomes" id="UP000544095">
    <property type="component" value="Unassembled WGS sequence"/>
</dbReference>
<proteinExistence type="inferred from homology"/>
<comment type="caution">
    <text evidence="6">The sequence shown here is derived from an EMBL/GenBank/DDBJ whole genome shotgun (WGS) entry which is preliminary data.</text>
</comment>
<evidence type="ECO:0000313" key="6">
    <source>
        <dbReference type="EMBL" id="KAF5586535.1"/>
    </source>
</evidence>
<dbReference type="InterPro" id="IPR051013">
    <property type="entry name" value="MBL_superfamily_lactonases"/>
</dbReference>
<feature type="domain" description="NAD(P)-binding" evidence="5">
    <location>
        <begin position="372"/>
        <end position="484"/>
    </location>
</feature>
<dbReference type="CDD" id="cd07730">
    <property type="entry name" value="metallo-hydrolase-like_MBL-fold"/>
    <property type="match status" value="1"/>
</dbReference>
<protein>
    <submittedName>
        <fullName evidence="6">Metallo-hydrolase oxidoreductase</fullName>
    </submittedName>
</protein>
<comment type="similarity">
    <text evidence="1">Belongs to the metallo-beta-lactamase superfamily.</text>
</comment>
<evidence type="ECO:0000259" key="5">
    <source>
        <dbReference type="Pfam" id="PF13460"/>
    </source>
</evidence>
<dbReference type="GO" id="GO:0046872">
    <property type="term" value="F:metal ion binding"/>
    <property type="evidence" value="ECO:0007669"/>
    <property type="project" value="UniProtKB-KW"/>
</dbReference>
<dbReference type="SUPFAM" id="SSF51735">
    <property type="entry name" value="NAD(P)-binding Rossmann-fold domains"/>
    <property type="match status" value="1"/>
</dbReference>
<gene>
    <name evidence="6" type="ORF">FPANT_7198</name>
</gene>
<dbReference type="Gene3D" id="3.60.15.10">
    <property type="entry name" value="Ribonuclease Z/Hydroxyacylglutathione hydrolase-like"/>
    <property type="match status" value="2"/>
</dbReference>
<organism evidence="6 7">
    <name type="scientific">Fusarium pseudoanthophilum</name>
    <dbReference type="NCBI Taxonomy" id="48495"/>
    <lineage>
        <taxon>Eukaryota</taxon>
        <taxon>Fungi</taxon>
        <taxon>Dikarya</taxon>
        <taxon>Ascomycota</taxon>
        <taxon>Pezizomycotina</taxon>
        <taxon>Sordariomycetes</taxon>
        <taxon>Hypocreomycetidae</taxon>
        <taxon>Hypocreales</taxon>
        <taxon>Nectriaceae</taxon>
        <taxon>Fusarium</taxon>
        <taxon>Fusarium fujikuroi species complex</taxon>
    </lineage>
</organism>
<keyword evidence="2" id="KW-0479">Metal-binding</keyword>
<dbReference type="Gene3D" id="3.40.50.720">
    <property type="entry name" value="NAD(P)-binding Rossmann-like Domain"/>
    <property type="match status" value="1"/>
</dbReference>
<evidence type="ECO:0000256" key="3">
    <source>
        <dbReference type="ARBA" id="ARBA00022801"/>
    </source>
</evidence>
<dbReference type="AlphaFoldDB" id="A0A8H5L9Z7"/>
<keyword evidence="3 6" id="KW-0378">Hydrolase</keyword>
<dbReference type="GO" id="GO:0016787">
    <property type="term" value="F:hydrolase activity"/>
    <property type="evidence" value="ECO:0007669"/>
    <property type="project" value="UniProtKB-KW"/>
</dbReference>
<dbReference type="EMBL" id="JAAOAR010000346">
    <property type="protein sequence ID" value="KAF5586535.1"/>
    <property type="molecule type" value="Genomic_DNA"/>
</dbReference>
<evidence type="ECO:0000256" key="2">
    <source>
        <dbReference type="ARBA" id="ARBA00022723"/>
    </source>
</evidence>
<keyword evidence="4" id="KW-0862">Zinc</keyword>
<evidence type="ECO:0000313" key="7">
    <source>
        <dbReference type="Proteomes" id="UP000544095"/>
    </source>
</evidence>
<sequence>MSMEIRYAQTDTRSRTQQETINTVAWMASTSKTKLPGHDGPGVKVHLLDGGSFSTASMKLLHKNGSPEPFRMYDWCFLIHHQPSNRYLLWDLGCSDDYSVYTPWVNKFMLPYANIVGPLKSLKEQIEYLGVRVEQIDSVLFRPISQEFPNAQALFGPGTTEFCSPGHLESGEPSYEVEWDGRWFGSQQHVTENWTEFEGTWVPWGTFERALDYFGDGSLWVIDAPGHMPGNLAAAVKLQSTDEWVLLGSDCCHSMALLRGIEEMATYVGQDGEVKAYLQQDIPAAHKAIDNIRKLQADYGVHVALAHDATWMIEQTNPVLLSLLDDNKKGVWLDRVAQGLRPLASLHLTLPIKVHPAYPEQITMGLRVGVIGPTGFGGSYLCVELIKRGYAVRGISRTPERLGQNPAYTPYSIDIEKASFEDVVEALKNLDVLVNEYGPHTAGEHALQYKPFLEMTRKIVICAKAAKVGYFVMVGGCGSLHYPGSQFLTCADTKIFWLYYRRGIADSNAHVSYMEERLGSMGTSLRDYRNARLAVRQGKSDPAAEKLIDKYEHTVMSNDIALEFVTAGRTSFMFFDGNTSFRWTYVSPPALYRSGLRTGSYTLIEDELPVKPAPEGHEESDLTGRLHGISAADLAIAIADEIGNEKLVGKHWSAYSDMSDDTPTPSYVRL</sequence>
<dbReference type="InterPro" id="IPR036866">
    <property type="entry name" value="RibonucZ/Hydroxyglut_hydro"/>
</dbReference>
<accession>A0A8H5L9Z7</accession>
<evidence type="ECO:0000256" key="4">
    <source>
        <dbReference type="ARBA" id="ARBA00022833"/>
    </source>
</evidence>
<dbReference type="PANTHER" id="PTHR42978:SF4">
    <property type="entry name" value="METALLO-BETA-LACTAMASE DOMAIN-CONTAINING PROTEIN"/>
    <property type="match status" value="1"/>
</dbReference>
<dbReference type="SUPFAM" id="SSF56281">
    <property type="entry name" value="Metallo-hydrolase/oxidoreductase"/>
    <property type="match status" value="1"/>
</dbReference>
<reference evidence="6 7" key="1">
    <citation type="submission" date="2020-05" db="EMBL/GenBank/DDBJ databases">
        <title>Identification and distribution of gene clusters putatively required for synthesis of sphingolipid metabolism inhibitors in phylogenetically diverse species of the filamentous fungus Fusarium.</title>
        <authorList>
            <person name="Kim H.-S."/>
            <person name="Busman M."/>
            <person name="Brown D.W."/>
            <person name="Divon H."/>
            <person name="Uhlig S."/>
            <person name="Proctor R.H."/>
        </authorList>
    </citation>
    <scope>NUCLEOTIDE SEQUENCE [LARGE SCALE GENOMIC DNA]</scope>
    <source>
        <strain evidence="6 7">NRRL 25211</strain>
    </source>
</reference>
<dbReference type="PANTHER" id="PTHR42978">
    <property type="entry name" value="QUORUM-QUENCHING LACTONASE YTNP-RELATED-RELATED"/>
    <property type="match status" value="1"/>
</dbReference>
<evidence type="ECO:0000256" key="1">
    <source>
        <dbReference type="ARBA" id="ARBA00007749"/>
    </source>
</evidence>